<evidence type="ECO:0000313" key="2">
    <source>
        <dbReference type="EMBL" id="GFY77079.1"/>
    </source>
</evidence>
<dbReference type="Proteomes" id="UP000886998">
    <property type="component" value="Unassembled WGS sequence"/>
</dbReference>
<feature type="compositionally biased region" description="Polar residues" evidence="1">
    <location>
        <begin position="123"/>
        <end position="144"/>
    </location>
</feature>
<dbReference type="EMBL" id="BMAV01022312">
    <property type="protein sequence ID" value="GFY77079.1"/>
    <property type="molecule type" value="Genomic_DNA"/>
</dbReference>
<keyword evidence="3" id="KW-1185">Reference proteome</keyword>
<feature type="compositionally biased region" description="Polar residues" evidence="1">
    <location>
        <begin position="54"/>
        <end position="69"/>
    </location>
</feature>
<feature type="region of interest" description="Disordered" evidence="1">
    <location>
        <begin position="46"/>
        <end position="168"/>
    </location>
</feature>
<protein>
    <submittedName>
        <fullName evidence="2">Uncharacterized protein</fullName>
    </submittedName>
</protein>
<sequence>MYLGVITVCSLVAVVKRGYGVKKWDCFRMLSCSLVDSMDDYREHPLEDFPKVTNPVQETEQRSVESQSPILEENVTEPRPEKQSSRTVVADVEVHRPDTDSPFPLSPSISLPSTSSSRHSDLQQSVSGFTAAPSSMTLPSTGSEESSRIAEISDDQQIQSKELCKQKD</sequence>
<dbReference type="AlphaFoldDB" id="A0A8X6YSR1"/>
<reference evidence="2" key="1">
    <citation type="submission" date="2020-08" db="EMBL/GenBank/DDBJ databases">
        <title>Multicomponent nature underlies the extraordinary mechanical properties of spider dragline silk.</title>
        <authorList>
            <person name="Kono N."/>
            <person name="Nakamura H."/>
            <person name="Mori M."/>
            <person name="Yoshida Y."/>
            <person name="Ohtoshi R."/>
            <person name="Malay A.D."/>
            <person name="Moran D.A.P."/>
            <person name="Tomita M."/>
            <person name="Numata K."/>
            <person name="Arakawa K."/>
        </authorList>
    </citation>
    <scope>NUCLEOTIDE SEQUENCE</scope>
</reference>
<proteinExistence type="predicted"/>
<accession>A0A8X6YSR1</accession>
<name>A0A8X6YSR1_9ARAC</name>
<feature type="compositionally biased region" description="Low complexity" evidence="1">
    <location>
        <begin position="101"/>
        <end position="117"/>
    </location>
</feature>
<evidence type="ECO:0000313" key="3">
    <source>
        <dbReference type="Proteomes" id="UP000886998"/>
    </source>
</evidence>
<organism evidence="2 3">
    <name type="scientific">Trichonephila inaurata madagascariensis</name>
    <dbReference type="NCBI Taxonomy" id="2747483"/>
    <lineage>
        <taxon>Eukaryota</taxon>
        <taxon>Metazoa</taxon>
        <taxon>Ecdysozoa</taxon>
        <taxon>Arthropoda</taxon>
        <taxon>Chelicerata</taxon>
        <taxon>Arachnida</taxon>
        <taxon>Araneae</taxon>
        <taxon>Araneomorphae</taxon>
        <taxon>Entelegynae</taxon>
        <taxon>Araneoidea</taxon>
        <taxon>Nephilidae</taxon>
        <taxon>Trichonephila</taxon>
        <taxon>Trichonephila inaurata</taxon>
    </lineage>
</organism>
<comment type="caution">
    <text evidence="2">The sequence shown here is derived from an EMBL/GenBank/DDBJ whole genome shotgun (WGS) entry which is preliminary data.</text>
</comment>
<gene>
    <name evidence="2" type="ORF">TNIN_462201</name>
</gene>
<evidence type="ECO:0000256" key="1">
    <source>
        <dbReference type="SAM" id="MobiDB-lite"/>
    </source>
</evidence>